<name>A0A3M7PRZ7_BRAPC</name>
<evidence type="ECO:0000313" key="1">
    <source>
        <dbReference type="EMBL" id="RNA01754.1"/>
    </source>
</evidence>
<keyword evidence="2" id="KW-1185">Reference proteome</keyword>
<comment type="caution">
    <text evidence="1">The sequence shown here is derived from an EMBL/GenBank/DDBJ whole genome shotgun (WGS) entry which is preliminary data.</text>
</comment>
<dbReference type="EMBL" id="REGN01009180">
    <property type="protein sequence ID" value="RNA01754.1"/>
    <property type="molecule type" value="Genomic_DNA"/>
</dbReference>
<accession>A0A3M7PRZ7</accession>
<gene>
    <name evidence="1" type="ORF">BpHYR1_025869</name>
</gene>
<reference evidence="1 2" key="1">
    <citation type="journal article" date="2018" name="Sci. Rep.">
        <title>Genomic signatures of local adaptation to the degree of environmental predictability in rotifers.</title>
        <authorList>
            <person name="Franch-Gras L."/>
            <person name="Hahn C."/>
            <person name="Garcia-Roger E.M."/>
            <person name="Carmona M.J."/>
            <person name="Serra M."/>
            <person name="Gomez A."/>
        </authorList>
    </citation>
    <scope>NUCLEOTIDE SEQUENCE [LARGE SCALE GENOMIC DNA]</scope>
    <source>
        <strain evidence="1">HYR1</strain>
    </source>
</reference>
<sequence>MINMVLDLDILVKHELNRAKEKKLSTVSLFVDFRKTFDLELAVEWSKPLKLKLAVPQGSLHTILEDNTSIDVINNLKYMQQKKFVNEKNFIFNHVRS</sequence>
<dbReference type="AlphaFoldDB" id="A0A3M7PRZ7"/>
<dbReference type="Proteomes" id="UP000276133">
    <property type="component" value="Unassembled WGS sequence"/>
</dbReference>
<organism evidence="1 2">
    <name type="scientific">Brachionus plicatilis</name>
    <name type="common">Marine rotifer</name>
    <name type="synonym">Brachionus muelleri</name>
    <dbReference type="NCBI Taxonomy" id="10195"/>
    <lineage>
        <taxon>Eukaryota</taxon>
        <taxon>Metazoa</taxon>
        <taxon>Spiralia</taxon>
        <taxon>Gnathifera</taxon>
        <taxon>Rotifera</taxon>
        <taxon>Eurotatoria</taxon>
        <taxon>Monogononta</taxon>
        <taxon>Pseudotrocha</taxon>
        <taxon>Ploima</taxon>
        <taxon>Brachionidae</taxon>
        <taxon>Brachionus</taxon>
    </lineage>
</organism>
<proteinExistence type="predicted"/>
<evidence type="ECO:0000313" key="2">
    <source>
        <dbReference type="Proteomes" id="UP000276133"/>
    </source>
</evidence>
<protein>
    <submittedName>
        <fullName evidence="1">Uncharacterized protein</fullName>
    </submittedName>
</protein>